<dbReference type="PROSITE" id="PS51257">
    <property type="entry name" value="PROKAR_LIPOPROTEIN"/>
    <property type="match status" value="1"/>
</dbReference>
<feature type="chain" id="PRO_5039282089" evidence="2">
    <location>
        <begin position="23"/>
        <end position="128"/>
    </location>
</feature>
<evidence type="ECO:0000256" key="1">
    <source>
        <dbReference type="SAM" id="MobiDB-lite"/>
    </source>
</evidence>
<name>A0A318JQ28_9NOCA</name>
<accession>A0A318JQ28</accession>
<dbReference type="RefSeq" id="WP_146251329.1">
    <property type="nucleotide sequence ID" value="NZ_QJKF01000016.1"/>
</dbReference>
<feature type="compositionally biased region" description="Pro residues" evidence="1">
    <location>
        <begin position="104"/>
        <end position="114"/>
    </location>
</feature>
<gene>
    <name evidence="3" type="ORF">DFR70_11655</name>
</gene>
<evidence type="ECO:0000256" key="2">
    <source>
        <dbReference type="SAM" id="SignalP"/>
    </source>
</evidence>
<proteinExistence type="predicted"/>
<organism evidence="3 4">
    <name type="scientific">Nocardia tenerifensis</name>
    <dbReference type="NCBI Taxonomy" id="228006"/>
    <lineage>
        <taxon>Bacteria</taxon>
        <taxon>Bacillati</taxon>
        <taxon>Actinomycetota</taxon>
        <taxon>Actinomycetes</taxon>
        <taxon>Mycobacteriales</taxon>
        <taxon>Nocardiaceae</taxon>
        <taxon>Nocardia</taxon>
    </lineage>
</organism>
<keyword evidence="4" id="KW-1185">Reference proteome</keyword>
<dbReference type="EMBL" id="QJKF01000016">
    <property type="protein sequence ID" value="PXX57825.1"/>
    <property type="molecule type" value="Genomic_DNA"/>
</dbReference>
<feature type="compositionally biased region" description="Low complexity" evidence="1">
    <location>
        <begin position="25"/>
        <end position="47"/>
    </location>
</feature>
<sequence length="128" mass="13127">MRGNTSRAASTLGVALAVCLLAAGCPKNDTVSPPTTNTPGTTESTNPKPVPQTTDRPTPLEPTGGPKPVPHPTIRPTLTEPIDPGIVPPTATPISREPTKDKPGPPIWTSPPPQKTTTTSPLAPPPPS</sequence>
<comment type="caution">
    <text evidence="3">The sequence shown here is derived from an EMBL/GenBank/DDBJ whole genome shotgun (WGS) entry which is preliminary data.</text>
</comment>
<feature type="signal peptide" evidence="2">
    <location>
        <begin position="1"/>
        <end position="22"/>
    </location>
</feature>
<evidence type="ECO:0000313" key="4">
    <source>
        <dbReference type="Proteomes" id="UP000247569"/>
    </source>
</evidence>
<dbReference type="AlphaFoldDB" id="A0A318JQ28"/>
<dbReference type="Proteomes" id="UP000247569">
    <property type="component" value="Unassembled WGS sequence"/>
</dbReference>
<reference evidence="3 4" key="1">
    <citation type="submission" date="2018-05" db="EMBL/GenBank/DDBJ databases">
        <title>Genomic Encyclopedia of Type Strains, Phase IV (KMG-IV): sequencing the most valuable type-strain genomes for metagenomic binning, comparative biology and taxonomic classification.</title>
        <authorList>
            <person name="Goeker M."/>
        </authorList>
    </citation>
    <scope>NUCLEOTIDE SEQUENCE [LARGE SCALE GENOMIC DNA]</scope>
    <source>
        <strain evidence="3 4">DSM 44704</strain>
    </source>
</reference>
<protein>
    <submittedName>
        <fullName evidence="3">Uncharacterized protein</fullName>
    </submittedName>
</protein>
<keyword evidence="2" id="KW-0732">Signal</keyword>
<evidence type="ECO:0000313" key="3">
    <source>
        <dbReference type="EMBL" id="PXX57825.1"/>
    </source>
</evidence>
<feature type="region of interest" description="Disordered" evidence="1">
    <location>
        <begin position="25"/>
        <end position="128"/>
    </location>
</feature>